<dbReference type="InterPro" id="IPR021862">
    <property type="entry name" value="DUF3472"/>
</dbReference>
<evidence type="ECO:0000313" key="3">
    <source>
        <dbReference type="Proteomes" id="UP001199816"/>
    </source>
</evidence>
<protein>
    <submittedName>
        <fullName evidence="2">DUF5077 domain-containing protein</fullName>
    </submittedName>
</protein>
<keyword evidence="3" id="KW-1185">Reference proteome</keyword>
<gene>
    <name evidence="2" type="ORF">LQ567_04885</name>
</gene>
<feature type="domain" description="DUF5077" evidence="1">
    <location>
        <begin position="49"/>
        <end position="172"/>
    </location>
</feature>
<comment type="caution">
    <text evidence="2">The sequence shown here is derived from an EMBL/GenBank/DDBJ whole genome shotgun (WGS) entry which is preliminary data.</text>
</comment>
<proteinExistence type="predicted"/>
<evidence type="ECO:0000259" key="1">
    <source>
        <dbReference type="Pfam" id="PF16871"/>
    </source>
</evidence>
<dbReference type="Pfam" id="PF11958">
    <property type="entry name" value="DUF3472"/>
    <property type="match status" value="1"/>
</dbReference>
<organism evidence="2 3">
    <name type="scientific">Niabella pedocola</name>
    <dbReference type="NCBI Taxonomy" id="1752077"/>
    <lineage>
        <taxon>Bacteria</taxon>
        <taxon>Pseudomonadati</taxon>
        <taxon>Bacteroidota</taxon>
        <taxon>Chitinophagia</taxon>
        <taxon>Chitinophagales</taxon>
        <taxon>Chitinophagaceae</taxon>
        <taxon>Niabella</taxon>
    </lineage>
</organism>
<reference evidence="2 3" key="1">
    <citation type="submission" date="2021-11" db="EMBL/GenBank/DDBJ databases">
        <title>Genomic of Niabella pedocola.</title>
        <authorList>
            <person name="Wu T."/>
        </authorList>
    </citation>
    <scope>NUCLEOTIDE SEQUENCE [LARGE SCALE GENOMIC DNA]</scope>
    <source>
        <strain evidence="2 3">JCM 31011</strain>
    </source>
</reference>
<dbReference type="Proteomes" id="UP001199816">
    <property type="component" value="Unassembled WGS sequence"/>
</dbReference>
<dbReference type="InterPro" id="IPR031712">
    <property type="entry name" value="DUF5077"/>
</dbReference>
<dbReference type="RefSeq" id="WP_231002989.1">
    <property type="nucleotide sequence ID" value="NZ_JAJNEC010000004.1"/>
</dbReference>
<accession>A0ABS8PM36</accession>
<dbReference type="EMBL" id="JAJNEC010000004">
    <property type="protein sequence ID" value="MCD2422086.1"/>
    <property type="molecule type" value="Genomic_DNA"/>
</dbReference>
<dbReference type="Pfam" id="PF16871">
    <property type="entry name" value="DUF5077"/>
    <property type="match status" value="1"/>
</dbReference>
<dbReference type="PROSITE" id="PS51257">
    <property type="entry name" value="PROKAR_LIPOPROTEIN"/>
    <property type="match status" value="1"/>
</dbReference>
<evidence type="ECO:0000313" key="2">
    <source>
        <dbReference type="EMBL" id="MCD2422086.1"/>
    </source>
</evidence>
<sequence length="442" mass="47618">MNVIGKLVLLTAVLCSFVFSCKKEEVATATEKPVTDTIPGTVADLTKAVPIGGNSFVTNGATGAAIYDGSNFGLRDWTNLSAIVSTYFKIGAAGKLHLGLKGYVTTGTSVVRLTANGKSFDITMTGAAPAKVYYGGAVDINTPGYVKVDIQALSKTATYIGNMTDLMIGGPASTTGLIYASDSANFYWSRRGPSIHLNHSLPAGNSYEWMYSEVNVPAGQDVIGSYYMANGFGEGYFGMQVNSATERKILFSVWDPSNGSTVLVSKGADVIDANFGGEGTGGKSNLLFNWVTGNTYRFLTRIKPDGAGNTLYASWFYAPELGKWKYMATFKRPNTATYVSAPYSFLENFINTNGYLGRKAYFSNVWERTTTGSWIESVSTKFTVDNSGNSNQRKDYKGGVENGKFFLQNGGFFNDFVQQNSTFTRPATGTPPDVDLTTLPTN</sequence>
<name>A0ABS8PM36_9BACT</name>